<dbReference type="Proteomes" id="UP001140066">
    <property type="component" value="Unassembled WGS sequence"/>
</dbReference>
<protein>
    <submittedName>
        <fullName evidence="1">Uncharacterized protein</fullName>
    </submittedName>
</protein>
<feature type="non-terminal residue" evidence="1">
    <location>
        <position position="441"/>
    </location>
</feature>
<proteinExistence type="predicted"/>
<sequence>MRRRRSEMDAIRGRMGGRVIEDVYSARVVGERFEQDFQPRVPTQQRQLANTFIPTSILISGTTLQAQAAGDPPESSSDSNQGSGSLSSRKTLYGMSGGPTELAPDQAGRYPHTTEEIEQTSWLQRAARSITGDLGPIEHQERVASLQHARDAHQSADHGEAGPRYFTRDSVNDARDRFRSMKREVDEDIDQKAAEALRSATQAFDETQGWFWSTKKSVDDAAASAVDDAKKTANDVADSAKDAADKTRDWFWSTKKGVDEAAASAVDGAKQAAEETQGWFQSKKQEADDAAQSAAQDVKRRASDMTDSARQAAKDAQEATAAAAQDVRRRASDASDSAKQAAEETRGWFWSKKQEANDAAQSAAQDIKRRASDASDSAKQAADSTWSWLWWKKKEVDDTAATALDAAKSQAQSARDSAAAKSQQAKEALGDAAETASDWVS</sequence>
<evidence type="ECO:0000313" key="2">
    <source>
        <dbReference type="Proteomes" id="UP001140066"/>
    </source>
</evidence>
<accession>A0ACC1JWQ9</accession>
<name>A0ACC1JWQ9_9FUNG</name>
<gene>
    <name evidence="1" type="ORF">GGI18_005480</name>
</gene>
<reference evidence="1" key="1">
    <citation type="submission" date="2022-07" db="EMBL/GenBank/DDBJ databases">
        <title>Phylogenomic reconstructions and comparative analyses of Kickxellomycotina fungi.</title>
        <authorList>
            <person name="Reynolds N.K."/>
            <person name="Stajich J.E."/>
            <person name="Barry K."/>
            <person name="Grigoriev I.V."/>
            <person name="Crous P."/>
            <person name="Smith M.E."/>
        </authorList>
    </citation>
    <scope>NUCLEOTIDE SEQUENCE</scope>
    <source>
        <strain evidence="1">BCRC 34191</strain>
    </source>
</reference>
<organism evidence="1 2">
    <name type="scientific">Coemansia linderi</name>
    <dbReference type="NCBI Taxonomy" id="2663919"/>
    <lineage>
        <taxon>Eukaryota</taxon>
        <taxon>Fungi</taxon>
        <taxon>Fungi incertae sedis</taxon>
        <taxon>Zoopagomycota</taxon>
        <taxon>Kickxellomycotina</taxon>
        <taxon>Kickxellomycetes</taxon>
        <taxon>Kickxellales</taxon>
        <taxon>Kickxellaceae</taxon>
        <taxon>Coemansia</taxon>
    </lineage>
</organism>
<comment type="caution">
    <text evidence="1">The sequence shown here is derived from an EMBL/GenBank/DDBJ whole genome shotgun (WGS) entry which is preliminary data.</text>
</comment>
<evidence type="ECO:0000313" key="1">
    <source>
        <dbReference type="EMBL" id="KAJ2769007.1"/>
    </source>
</evidence>
<dbReference type="EMBL" id="JANBUK010003092">
    <property type="protein sequence ID" value="KAJ2769007.1"/>
    <property type="molecule type" value="Genomic_DNA"/>
</dbReference>
<keyword evidence="2" id="KW-1185">Reference proteome</keyword>